<dbReference type="EMBL" id="MU118054">
    <property type="protein sequence ID" value="KAF9646575.1"/>
    <property type="molecule type" value="Genomic_DNA"/>
</dbReference>
<organism evidence="1 2">
    <name type="scientific">Thelephora ganbajun</name>
    <name type="common">Ganba fungus</name>
    <dbReference type="NCBI Taxonomy" id="370292"/>
    <lineage>
        <taxon>Eukaryota</taxon>
        <taxon>Fungi</taxon>
        <taxon>Dikarya</taxon>
        <taxon>Basidiomycota</taxon>
        <taxon>Agaricomycotina</taxon>
        <taxon>Agaricomycetes</taxon>
        <taxon>Thelephorales</taxon>
        <taxon>Thelephoraceae</taxon>
        <taxon>Thelephora</taxon>
    </lineage>
</organism>
<reference evidence="1" key="2">
    <citation type="journal article" date="2020" name="Nat. Commun.">
        <title>Large-scale genome sequencing of mycorrhizal fungi provides insights into the early evolution of symbiotic traits.</title>
        <authorList>
            <person name="Miyauchi S."/>
            <person name="Kiss E."/>
            <person name="Kuo A."/>
            <person name="Drula E."/>
            <person name="Kohler A."/>
            <person name="Sanchez-Garcia M."/>
            <person name="Morin E."/>
            <person name="Andreopoulos B."/>
            <person name="Barry K.W."/>
            <person name="Bonito G."/>
            <person name="Buee M."/>
            <person name="Carver A."/>
            <person name="Chen C."/>
            <person name="Cichocki N."/>
            <person name="Clum A."/>
            <person name="Culley D."/>
            <person name="Crous P.W."/>
            <person name="Fauchery L."/>
            <person name="Girlanda M."/>
            <person name="Hayes R.D."/>
            <person name="Keri Z."/>
            <person name="LaButti K."/>
            <person name="Lipzen A."/>
            <person name="Lombard V."/>
            <person name="Magnuson J."/>
            <person name="Maillard F."/>
            <person name="Murat C."/>
            <person name="Nolan M."/>
            <person name="Ohm R.A."/>
            <person name="Pangilinan J."/>
            <person name="Pereira M.F."/>
            <person name="Perotto S."/>
            <person name="Peter M."/>
            <person name="Pfister S."/>
            <person name="Riley R."/>
            <person name="Sitrit Y."/>
            <person name="Stielow J.B."/>
            <person name="Szollosi G."/>
            <person name="Zifcakova L."/>
            <person name="Stursova M."/>
            <person name="Spatafora J.W."/>
            <person name="Tedersoo L."/>
            <person name="Vaario L.M."/>
            <person name="Yamada A."/>
            <person name="Yan M."/>
            <person name="Wang P."/>
            <person name="Xu J."/>
            <person name="Bruns T."/>
            <person name="Baldrian P."/>
            <person name="Vilgalys R."/>
            <person name="Dunand C."/>
            <person name="Henrissat B."/>
            <person name="Grigoriev I.V."/>
            <person name="Hibbett D."/>
            <person name="Nagy L.G."/>
            <person name="Martin F.M."/>
        </authorList>
    </citation>
    <scope>NUCLEOTIDE SEQUENCE</scope>
    <source>
        <strain evidence="1">P2</strain>
    </source>
</reference>
<proteinExistence type="predicted"/>
<comment type="caution">
    <text evidence="1">The sequence shown here is derived from an EMBL/GenBank/DDBJ whole genome shotgun (WGS) entry which is preliminary data.</text>
</comment>
<reference evidence="1" key="1">
    <citation type="submission" date="2019-10" db="EMBL/GenBank/DDBJ databases">
        <authorList>
            <consortium name="DOE Joint Genome Institute"/>
            <person name="Kuo A."/>
            <person name="Miyauchi S."/>
            <person name="Kiss E."/>
            <person name="Drula E."/>
            <person name="Kohler A."/>
            <person name="Sanchez-Garcia M."/>
            <person name="Andreopoulos B."/>
            <person name="Barry K.W."/>
            <person name="Bonito G."/>
            <person name="Buee M."/>
            <person name="Carver A."/>
            <person name="Chen C."/>
            <person name="Cichocki N."/>
            <person name="Clum A."/>
            <person name="Culley D."/>
            <person name="Crous P.W."/>
            <person name="Fauchery L."/>
            <person name="Girlanda M."/>
            <person name="Hayes R."/>
            <person name="Keri Z."/>
            <person name="Labutti K."/>
            <person name="Lipzen A."/>
            <person name="Lombard V."/>
            <person name="Magnuson J."/>
            <person name="Maillard F."/>
            <person name="Morin E."/>
            <person name="Murat C."/>
            <person name="Nolan M."/>
            <person name="Ohm R."/>
            <person name="Pangilinan J."/>
            <person name="Pereira M."/>
            <person name="Perotto S."/>
            <person name="Peter M."/>
            <person name="Riley R."/>
            <person name="Sitrit Y."/>
            <person name="Stielow B."/>
            <person name="Szollosi G."/>
            <person name="Zifcakova L."/>
            <person name="Stursova M."/>
            <person name="Spatafora J.W."/>
            <person name="Tedersoo L."/>
            <person name="Vaario L.-M."/>
            <person name="Yamada A."/>
            <person name="Yan M."/>
            <person name="Wang P."/>
            <person name="Xu J."/>
            <person name="Bruns T."/>
            <person name="Baldrian P."/>
            <person name="Vilgalys R."/>
            <person name="Henrissat B."/>
            <person name="Grigoriev I.V."/>
            <person name="Hibbett D."/>
            <person name="Nagy L.G."/>
            <person name="Martin F.M."/>
        </authorList>
    </citation>
    <scope>NUCLEOTIDE SEQUENCE</scope>
    <source>
        <strain evidence="1">P2</strain>
    </source>
</reference>
<dbReference type="Proteomes" id="UP000886501">
    <property type="component" value="Unassembled WGS sequence"/>
</dbReference>
<protein>
    <submittedName>
        <fullName evidence="1">Uncharacterized protein</fullName>
    </submittedName>
</protein>
<evidence type="ECO:0000313" key="1">
    <source>
        <dbReference type="EMBL" id="KAF9646575.1"/>
    </source>
</evidence>
<gene>
    <name evidence="1" type="ORF">BDM02DRAFT_3099618</name>
</gene>
<evidence type="ECO:0000313" key="2">
    <source>
        <dbReference type="Proteomes" id="UP000886501"/>
    </source>
</evidence>
<keyword evidence="2" id="KW-1185">Reference proteome</keyword>
<sequence>MRSGNLQRAVLGSGRRLASNAIRPLTRLRYASTEHGREHHDHHAEDATEYPKEGFATSTVFKVVAFAGAIAAFYKYAPSASDDNIITRYISNNFTSSEVWEKSNLKHTVLEQQQADNNQLLWSAQKPPVHRFRYPQQIDQALPHRQPVGSRVDLSDLVVKQG</sequence>
<name>A0ACB6ZB22_THEGA</name>
<accession>A0ACB6ZB22</accession>